<dbReference type="InterPro" id="IPR016047">
    <property type="entry name" value="M23ase_b-sheet_dom"/>
</dbReference>
<dbReference type="InterPro" id="IPR018392">
    <property type="entry name" value="LysM"/>
</dbReference>
<dbReference type="AlphaFoldDB" id="A0A5R9GA21"/>
<sequence length="276" mass="29549">MKKIALALAALLVTASAFASVASAAVYTVKAGDTLWGIATANRMTVSELMTLNGLSTTSLMIGQRLTVPDQGNYVVKAGDTMYGIATRAGIPLKALINANPQLANPNAIWPGLRITVPTAPSKFKTGLFPLAKGTYTPFTNNYADARTWTPDGGAVRTHEGVDIFAPEGTPVYAAADGTILNVGWNTYGGYRLTVKADSATAFYYAHLSKYSQTFVKGGAIKQGQLIGYVGSTGYGPEGTKGLFLPHLHFGIYDITTSTWTTQSPYEYLVWWELNR</sequence>
<dbReference type="PANTHER" id="PTHR21666:SF270">
    <property type="entry name" value="MUREIN HYDROLASE ACTIVATOR ENVC"/>
    <property type="match status" value="1"/>
</dbReference>
<dbReference type="RefSeq" id="WP_138198312.1">
    <property type="nucleotide sequence ID" value="NZ_VCIW01000042.1"/>
</dbReference>
<dbReference type="Pfam" id="PF01476">
    <property type="entry name" value="LysM"/>
    <property type="match status" value="2"/>
</dbReference>
<dbReference type="InterPro" id="IPR011055">
    <property type="entry name" value="Dup_hybrid_motif"/>
</dbReference>
<evidence type="ECO:0000313" key="3">
    <source>
        <dbReference type="EMBL" id="TLS48275.1"/>
    </source>
</evidence>
<feature type="domain" description="LysM" evidence="2">
    <location>
        <begin position="25"/>
        <end position="68"/>
    </location>
</feature>
<evidence type="ECO:0000259" key="2">
    <source>
        <dbReference type="PROSITE" id="PS51782"/>
    </source>
</evidence>
<dbReference type="EMBL" id="VCIW01000042">
    <property type="protein sequence ID" value="TLS48275.1"/>
    <property type="molecule type" value="Genomic_DNA"/>
</dbReference>
<dbReference type="Gene3D" id="3.10.350.10">
    <property type="entry name" value="LysM domain"/>
    <property type="match status" value="2"/>
</dbReference>
<dbReference type="InterPro" id="IPR050570">
    <property type="entry name" value="Cell_wall_metabolism_enzyme"/>
</dbReference>
<feature type="signal peptide" evidence="1">
    <location>
        <begin position="1"/>
        <end position="19"/>
    </location>
</feature>
<dbReference type="InterPro" id="IPR036779">
    <property type="entry name" value="LysM_dom_sf"/>
</dbReference>
<keyword evidence="1" id="KW-0732">Signal</keyword>
<proteinExistence type="predicted"/>
<dbReference type="Gene3D" id="2.70.70.10">
    <property type="entry name" value="Glucose Permease (Domain IIA)"/>
    <property type="match status" value="1"/>
</dbReference>
<reference evidence="3 4" key="1">
    <citation type="submission" date="2019-05" db="EMBL/GenBank/DDBJ databases">
        <authorList>
            <person name="Narsing Rao M.P."/>
            <person name="Li W.J."/>
        </authorList>
    </citation>
    <scope>NUCLEOTIDE SEQUENCE [LARGE SCALE GENOMIC DNA]</scope>
    <source>
        <strain evidence="3 4">SYSU_K30003</strain>
    </source>
</reference>
<dbReference type="SMART" id="SM00257">
    <property type="entry name" value="LysM"/>
    <property type="match status" value="2"/>
</dbReference>
<feature type="chain" id="PRO_5038611413" evidence="1">
    <location>
        <begin position="20"/>
        <end position="276"/>
    </location>
</feature>
<dbReference type="SUPFAM" id="SSF51261">
    <property type="entry name" value="Duplicated hybrid motif"/>
    <property type="match status" value="1"/>
</dbReference>
<dbReference type="PROSITE" id="PS51782">
    <property type="entry name" value="LYSM"/>
    <property type="match status" value="2"/>
</dbReference>
<evidence type="ECO:0000313" key="4">
    <source>
        <dbReference type="Proteomes" id="UP000309676"/>
    </source>
</evidence>
<keyword evidence="4" id="KW-1185">Reference proteome</keyword>
<name>A0A5R9GA21_9BACL</name>
<dbReference type="CDD" id="cd12797">
    <property type="entry name" value="M23_peptidase"/>
    <property type="match status" value="1"/>
</dbReference>
<protein>
    <submittedName>
        <fullName evidence="3">M23 family metallopeptidase</fullName>
    </submittedName>
</protein>
<dbReference type="OrthoDB" id="9810477at2"/>
<organism evidence="3 4">
    <name type="scientific">Paenibacillus antri</name>
    <dbReference type="NCBI Taxonomy" id="2582848"/>
    <lineage>
        <taxon>Bacteria</taxon>
        <taxon>Bacillati</taxon>
        <taxon>Bacillota</taxon>
        <taxon>Bacilli</taxon>
        <taxon>Bacillales</taxon>
        <taxon>Paenibacillaceae</taxon>
        <taxon>Paenibacillus</taxon>
    </lineage>
</organism>
<dbReference type="Pfam" id="PF01551">
    <property type="entry name" value="Peptidase_M23"/>
    <property type="match status" value="1"/>
</dbReference>
<evidence type="ECO:0000256" key="1">
    <source>
        <dbReference type="SAM" id="SignalP"/>
    </source>
</evidence>
<dbReference type="Proteomes" id="UP000309676">
    <property type="component" value="Unassembled WGS sequence"/>
</dbReference>
<feature type="domain" description="LysM" evidence="2">
    <location>
        <begin position="72"/>
        <end position="117"/>
    </location>
</feature>
<comment type="caution">
    <text evidence="3">The sequence shown here is derived from an EMBL/GenBank/DDBJ whole genome shotgun (WGS) entry which is preliminary data.</text>
</comment>
<dbReference type="GO" id="GO:0004222">
    <property type="term" value="F:metalloendopeptidase activity"/>
    <property type="evidence" value="ECO:0007669"/>
    <property type="project" value="TreeGrafter"/>
</dbReference>
<dbReference type="PANTHER" id="PTHR21666">
    <property type="entry name" value="PEPTIDASE-RELATED"/>
    <property type="match status" value="1"/>
</dbReference>
<accession>A0A5R9GA21</accession>
<dbReference type="CDD" id="cd00118">
    <property type="entry name" value="LysM"/>
    <property type="match status" value="2"/>
</dbReference>
<gene>
    <name evidence="3" type="ORF">FE782_31515</name>
</gene>